<dbReference type="CDD" id="cd16105">
    <property type="entry name" value="Ubl_ASPSCR1_like"/>
    <property type="match status" value="1"/>
</dbReference>
<evidence type="ECO:0000259" key="2">
    <source>
        <dbReference type="Pfam" id="PF00789"/>
    </source>
</evidence>
<feature type="domain" description="TUG ubiquitin-like" evidence="3">
    <location>
        <begin position="10"/>
        <end position="72"/>
    </location>
</feature>
<proteinExistence type="predicted"/>
<dbReference type="CDD" id="cd16118">
    <property type="entry name" value="UBX2_UBXN9"/>
    <property type="match status" value="1"/>
</dbReference>
<evidence type="ECO:0000259" key="3">
    <source>
        <dbReference type="Pfam" id="PF11470"/>
    </source>
</evidence>
<feature type="region of interest" description="Disordered" evidence="1">
    <location>
        <begin position="450"/>
        <end position="494"/>
    </location>
</feature>
<dbReference type="AlphaFoldDB" id="A0A1L8DSK0"/>
<dbReference type="GO" id="GO:0005634">
    <property type="term" value="C:nucleus"/>
    <property type="evidence" value="ECO:0007669"/>
    <property type="project" value="TreeGrafter"/>
</dbReference>
<evidence type="ECO:0000256" key="1">
    <source>
        <dbReference type="SAM" id="MobiDB-lite"/>
    </source>
</evidence>
<dbReference type="GO" id="GO:0005737">
    <property type="term" value="C:cytoplasm"/>
    <property type="evidence" value="ECO:0007669"/>
    <property type="project" value="TreeGrafter"/>
</dbReference>
<dbReference type="EMBL" id="GFDF01004628">
    <property type="protein sequence ID" value="JAV09456.1"/>
    <property type="molecule type" value="Transcribed_RNA"/>
</dbReference>
<dbReference type="Pfam" id="PF00789">
    <property type="entry name" value="UBX"/>
    <property type="match status" value="1"/>
</dbReference>
<dbReference type="PANTHER" id="PTHR46467">
    <property type="entry name" value="TETHER CONTAINING UBX DOMAIN FOR GLUT4"/>
    <property type="match status" value="1"/>
</dbReference>
<sequence>MSNQSITILTPNGRRQTLKLTPNTTLLEVLEQVCRKFQLDPNRHILRHHNKTVDLSGMFRFSGLPNNCLLEMEETEHVRKEAEVHIVLQSESGDRMSGDFAPATTLEEILVRLYPKRNETNWVIIYMRKEVYGADLATTTLKTLGLTSGKAMLRLLQRNPEELRVQANVSSVLLPKAQPAPVVPVVHEKLEQPMEVDPQVKDDKMTTVADSQNNSPEVKKPKFGDTLTEPDKQLEKRETISPEEMQRLEEEIRIVGENDAVIFSLDSAAPRVQEKDLPDSFFDLTIDDVRLLLRDLKDQAKAMDDAPLLTAKLREMENDRKVLKLLQYKKTIIRIQFPDRHVLQATFNPIDTLECVTNLVRQHLQNPQLDFHLFTTPPKRILPLESRLVELQCVPQAVIHFGTEQDEKSDTGSYLSSDKLMNLTSPDAAVLHAMRSRGLSVNSIIGTKVDGSDEEMAGASGSSTQKPRIPDNFHKSSAASTSKASVPKWFKNPK</sequence>
<dbReference type="InterPro" id="IPR021569">
    <property type="entry name" value="TUG-UBL1"/>
</dbReference>
<accession>A0A1L8DSK0</accession>
<dbReference type="GO" id="GO:0006886">
    <property type="term" value="P:intracellular protein transport"/>
    <property type="evidence" value="ECO:0007669"/>
    <property type="project" value="TreeGrafter"/>
</dbReference>
<feature type="region of interest" description="Disordered" evidence="1">
    <location>
        <begin position="206"/>
        <end position="231"/>
    </location>
</feature>
<feature type="compositionally biased region" description="Low complexity" evidence="1">
    <location>
        <begin position="475"/>
        <end position="485"/>
    </location>
</feature>
<evidence type="ECO:0000313" key="4">
    <source>
        <dbReference type="EMBL" id="JAV09456.1"/>
    </source>
</evidence>
<dbReference type="PANTHER" id="PTHR46467:SF1">
    <property type="entry name" value="TETHER CONTAINING UBX DOMAIN FOR GLUT4"/>
    <property type="match status" value="1"/>
</dbReference>
<dbReference type="GO" id="GO:0012506">
    <property type="term" value="C:vesicle membrane"/>
    <property type="evidence" value="ECO:0007669"/>
    <property type="project" value="TreeGrafter"/>
</dbReference>
<dbReference type="GO" id="GO:0042593">
    <property type="term" value="P:glucose homeostasis"/>
    <property type="evidence" value="ECO:0007669"/>
    <property type="project" value="TreeGrafter"/>
</dbReference>
<feature type="domain" description="UBX" evidence="2">
    <location>
        <begin position="329"/>
        <end position="399"/>
    </location>
</feature>
<organism evidence="4">
    <name type="scientific">Nyssomyia neivai</name>
    <dbReference type="NCBI Taxonomy" id="330878"/>
    <lineage>
        <taxon>Eukaryota</taxon>
        <taxon>Metazoa</taxon>
        <taxon>Ecdysozoa</taxon>
        <taxon>Arthropoda</taxon>
        <taxon>Hexapoda</taxon>
        <taxon>Insecta</taxon>
        <taxon>Pterygota</taxon>
        <taxon>Neoptera</taxon>
        <taxon>Endopterygota</taxon>
        <taxon>Diptera</taxon>
        <taxon>Nematocera</taxon>
        <taxon>Psychodoidea</taxon>
        <taxon>Psychodidae</taxon>
        <taxon>Nyssomyia</taxon>
    </lineage>
</organism>
<protein>
    <submittedName>
        <fullName evidence="4">Putative tug ubiquitin-like domain protein</fullName>
    </submittedName>
</protein>
<reference evidence="4" key="1">
    <citation type="submission" date="2016-12" db="EMBL/GenBank/DDBJ databases">
        <title>An insight into the sialome and mialome of the sand fly, Nyssomyia neivai.</title>
        <authorList>
            <person name="Sebastian V."/>
            <person name="Goulart T.M."/>
            <person name="Oliveira W."/>
            <person name="Calvo E."/>
            <person name="Oliveira L.F."/>
            <person name="Pinto M.C."/>
            <person name="Rosselino A.M."/>
            <person name="Ribeiro J.M."/>
        </authorList>
    </citation>
    <scope>NUCLEOTIDE SEQUENCE</scope>
</reference>
<name>A0A1L8DSK0_9DIPT</name>
<dbReference type="InterPro" id="IPR001012">
    <property type="entry name" value="UBX_dom"/>
</dbReference>
<dbReference type="Gene3D" id="3.10.20.90">
    <property type="entry name" value="Phosphatidylinositol 3-kinase Catalytic Subunit, Chain A, domain 1"/>
    <property type="match status" value="2"/>
</dbReference>
<dbReference type="SUPFAM" id="SSF54236">
    <property type="entry name" value="Ubiquitin-like"/>
    <property type="match status" value="2"/>
</dbReference>
<dbReference type="InterPro" id="IPR029071">
    <property type="entry name" value="Ubiquitin-like_domsf"/>
</dbReference>
<dbReference type="Pfam" id="PF11470">
    <property type="entry name" value="TUG-UBL1"/>
    <property type="match status" value="1"/>
</dbReference>
<feature type="compositionally biased region" description="Basic and acidic residues" evidence="1">
    <location>
        <begin position="217"/>
        <end position="231"/>
    </location>
</feature>